<protein>
    <submittedName>
        <fullName evidence="1">Uncharacterized protein</fullName>
    </submittedName>
</protein>
<keyword evidence="2" id="KW-1185">Reference proteome</keyword>
<name>A0A2P5BJ89_TREOI</name>
<dbReference type="AlphaFoldDB" id="A0A2P5BJ89"/>
<evidence type="ECO:0000313" key="1">
    <source>
        <dbReference type="EMBL" id="PON48848.1"/>
    </source>
</evidence>
<dbReference type="OrthoDB" id="10533284at2759"/>
<gene>
    <name evidence="1" type="ORF">TorRG33x02_319280</name>
</gene>
<organism evidence="1 2">
    <name type="scientific">Trema orientale</name>
    <name type="common">Charcoal tree</name>
    <name type="synonym">Celtis orientalis</name>
    <dbReference type="NCBI Taxonomy" id="63057"/>
    <lineage>
        <taxon>Eukaryota</taxon>
        <taxon>Viridiplantae</taxon>
        <taxon>Streptophyta</taxon>
        <taxon>Embryophyta</taxon>
        <taxon>Tracheophyta</taxon>
        <taxon>Spermatophyta</taxon>
        <taxon>Magnoliopsida</taxon>
        <taxon>eudicotyledons</taxon>
        <taxon>Gunneridae</taxon>
        <taxon>Pentapetalae</taxon>
        <taxon>rosids</taxon>
        <taxon>fabids</taxon>
        <taxon>Rosales</taxon>
        <taxon>Cannabaceae</taxon>
        <taxon>Trema</taxon>
    </lineage>
</organism>
<dbReference type="Proteomes" id="UP000237000">
    <property type="component" value="Unassembled WGS sequence"/>
</dbReference>
<dbReference type="EMBL" id="JXTC01000511">
    <property type="protein sequence ID" value="PON48848.1"/>
    <property type="molecule type" value="Genomic_DNA"/>
</dbReference>
<reference evidence="2" key="1">
    <citation type="submission" date="2016-06" db="EMBL/GenBank/DDBJ databases">
        <title>Parallel loss of symbiosis genes in relatives of nitrogen-fixing non-legume Parasponia.</title>
        <authorList>
            <person name="Van Velzen R."/>
            <person name="Holmer R."/>
            <person name="Bu F."/>
            <person name="Rutten L."/>
            <person name="Van Zeijl A."/>
            <person name="Liu W."/>
            <person name="Santuari L."/>
            <person name="Cao Q."/>
            <person name="Sharma T."/>
            <person name="Shen D."/>
            <person name="Roswanjaya Y."/>
            <person name="Wardhani T."/>
            <person name="Kalhor M.S."/>
            <person name="Jansen J."/>
            <person name="Van den Hoogen J."/>
            <person name="Gungor B."/>
            <person name="Hartog M."/>
            <person name="Hontelez J."/>
            <person name="Verver J."/>
            <person name="Yang W.-C."/>
            <person name="Schijlen E."/>
            <person name="Repin R."/>
            <person name="Schilthuizen M."/>
            <person name="Schranz E."/>
            <person name="Heidstra R."/>
            <person name="Miyata K."/>
            <person name="Fedorova E."/>
            <person name="Kohlen W."/>
            <person name="Bisseling T."/>
            <person name="Smit S."/>
            <person name="Geurts R."/>
        </authorList>
    </citation>
    <scope>NUCLEOTIDE SEQUENCE [LARGE SCALE GENOMIC DNA]</scope>
    <source>
        <strain evidence="2">cv. RG33-2</strain>
    </source>
</reference>
<accession>A0A2P5BJ89</accession>
<proteinExistence type="predicted"/>
<comment type="caution">
    <text evidence="1">The sequence shown here is derived from an EMBL/GenBank/DDBJ whole genome shotgun (WGS) entry which is preliminary data.</text>
</comment>
<evidence type="ECO:0000313" key="2">
    <source>
        <dbReference type="Proteomes" id="UP000237000"/>
    </source>
</evidence>
<dbReference type="InParanoid" id="A0A2P5BJ89"/>
<sequence length="105" mass="12398">EYTPKTAITINFLSTMQHALSKRVFLSFFSPLSNDFTYLFSFFFFKLFSQSFARNNKISYHIIYILSNTKLRKTRMDKKRQSVERIMNQCILTLYGMPLIGGKNT</sequence>
<feature type="non-terminal residue" evidence="1">
    <location>
        <position position="1"/>
    </location>
</feature>